<name>A0AA45C7P6_9BACT</name>
<dbReference type="InterPro" id="IPR036390">
    <property type="entry name" value="WH_DNA-bd_sf"/>
</dbReference>
<dbReference type="SUPFAM" id="SSF53850">
    <property type="entry name" value="Periplasmic binding protein-like II"/>
    <property type="match status" value="1"/>
</dbReference>
<accession>A0AA45C7P6</accession>
<keyword evidence="3 6" id="KW-0238">DNA-binding</keyword>
<evidence type="ECO:0000313" key="7">
    <source>
        <dbReference type="Proteomes" id="UP000245921"/>
    </source>
</evidence>
<dbReference type="PRINTS" id="PR00039">
    <property type="entry name" value="HTHLYSR"/>
</dbReference>
<evidence type="ECO:0000256" key="3">
    <source>
        <dbReference type="ARBA" id="ARBA00023125"/>
    </source>
</evidence>
<comment type="caution">
    <text evidence="6">The sequence shown here is derived from an EMBL/GenBank/DDBJ whole genome shotgun (WGS) entry which is preliminary data.</text>
</comment>
<gene>
    <name evidence="6" type="ORF">C7380_105154</name>
</gene>
<feature type="domain" description="HTH lysR-type" evidence="5">
    <location>
        <begin position="1"/>
        <end position="58"/>
    </location>
</feature>
<dbReference type="Proteomes" id="UP000245921">
    <property type="component" value="Unassembled WGS sequence"/>
</dbReference>
<keyword evidence="4" id="KW-0804">Transcription</keyword>
<evidence type="ECO:0000256" key="2">
    <source>
        <dbReference type="ARBA" id="ARBA00023015"/>
    </source>
</evidence>
<organism evidence="6 7">
    <name type="scientific">Oceanotoga teriensis</name>
    <dbReference type="NCBI Taxonomy" id="515440"/>
    <lineage>
        <taxon>Bacteria</taxon>
        <taxon>Thermotogati</taxon>
        <taxon>Thermotogota</taxon>
        <taxon>Thermotogae</taxon>
        <taxon>Petrotogales</taxon>
        <taxon>Petrotogaceae</taxon>
        <taxon>Oceanotoga</taxon>
    </lineage>
</organism>
<dbReference type="InterPro" id="IPR000847">
    <property type="entry name" value="LysR_HTH_N"/>
</dbReference>
<dbReference type="AlphaFoldDB" id="A0AA45C7P6"/>
<dbReference type="PANTHER" id="PTHR30126">
    <property type="entry name" value="HTH-TYPE TRANSCRIPTIONAL REGULATOR"/>
    <property type="match status" value="1"/>
</dbReference>
<dbReference type="GO" id="GO:0003700">
    <property type="term" value="F:DNA-binding transcription factor activity"/>
    <property type="evidence" value="ECO:0007669"/>
    <property type="project" value="InterPro"/>
</dbReference>
<dbReference type="FunFam" id="1.10.10.10:FF:000001">
    <property type="entry name" value="LysR family transcriptional regulator"/>
    <property type="match status" value="1"/>
</dbReference>
<evidence type="ECO:0000313" key="6">
    <source>
        <dbReference type="EMBL" id="PWJ95524.1"/>
    </source>
</evidence>
<dbReference type="Gene3D" id="1.10.10.10">
    <property type="entry name" value="Winged helix-like DNA-binding domain superfamily/Winged helix DNA-binding domain"/>
    <property type="match status" value="1"/>
</dbReference>
<dbReference type="PANTHER" id="PTHR30126:SF39">
    <property type="entry name" value="HTH-TYPE TRANSCRIPTIONAL REGULATOR CYSL"/>
    <property type="match status" value="1"/>
</dbReference>
<dbReference type="GO" id="GO:0000976">
    <property type="term" value="F:transcription cis-regulatory region binding"/>
    <property type="evidence" value="ECO:0007669"/>
    <property type="project" value="TreeGrafter"/>
</dbReference>
<dbReference type="RefSeq" id="WP_109604432.1">
    <property type="nucleotide sequence ID" value="NZ_QGGI01000005.1"/>
</dbReference>
<dbReference type="EMBL" id="QGGI01000005">
    <property type="protein sequence ID" value="PWJ95524.1"/>
    <property type="molecule type" value="Genomic_DNA"/>
</dbReference>
<dbReference type="Pfam" id="PF00126">
    <property type="entry name" value="HTH_1"/>
    <property type="match status" value="1"/>
</dbReference>
<keyword evidence="7" id="KW-1185">Reference proteome</keyword>
<keyword evidence="2" id="KW-0805">Transcription regulation</keyword>
<dbReference type="Pfam" id="PF03466">
    <property type="entry name" value="LysR_substrate"/>
    <property type="match status" value="1"/>
</dbReference>
<dbReference type="CDD" id="cd08420">
    <property type="entry name" value="PBP2_CysL_like"/>
    <property type="match status" value="1"/>
</dbReference>
<protein>
    <submittedName>
        <fullName evidence="6">DNA-binding transcriptional LysR family regulator</fullName>
    </submittedName>
</protein>
<comment type="similarity">
    <text evidence="1">Belongs to the LysR transcriptional regulatory family.</text>
</comment>
<sequence length="292" mass="33679">MTLRHLKILITVVDEGSMTNAAKKLFITQPSISQAIIELEKYYEIKIFERLSKKLYITSNGKKLLSYARHIISMFDEMEETIKKEKEKNLLKIGASVTIGTCILSNISKKFIQKHPKTSIKSKIANTSIIEKLILKNDLDFGLTEGPIHNQDIIYKPFMEDKLIAICGKNNPLKKEKDINIEILSKQPLILREVGSGTRELFEIKMKEKNLPLNIVWECNNSEAIKNAVISDIGISVISEKAVMKELSEKSLFKINIKNINLNRKFNIIYHKNKYISENIQEFWNFCLKNNF</sequence>
<evidence type="ECO:0000259" key="5">
    <source>
        <dbReference type="PROSITE" id="PS50931"/>
    </source>
</evidence>
<evidence type="ECO:0000256" key="1">
    <source>
        <dbReference type="ARBA" id="ARBA00009437"/>
    </source>
</evidence>
<dbReference type="PROSITE" id="PS50931">
    <property type="entry name" value="HTH_LYSR"/>
    <property type="match status" value="1"/>
</dbReference>
<proteinExistence type="inferred from homology"/>
<dbReference type="Gene3D" id="3.40.190.290">
    <property type="match status" value="1"/>
</dbReference>
<evidence type="ECO:0000256" key="4">
    <source>
        <dbReference type="ARBA" id="ARBA00023163"/>
    </source>
</evidence>
<dbReference type="SUPFAM" id="SSF46785">
    <property type="entry name" value="Winged helix' DNA-binding domain"/>
    <property type="match status" value="1"/>
</dbReference>
<dbReference type="InterPro" id="IPR036388">
    <property type="entry name" value="WH-like_DNA-bd_sf"/>
</dbReference>
<reference evidence="6 7" key="1">
    <citation type="submission" date="2018-05" db="EMBL/GenBank/DDBJ databases">
        <title>Genomic Encyclopedia of Type Strains, Phase IV (KMG-IV): sequencing the most valuable type-strain genomes for metagenomic binning, comparative biology and taxonomic classification.</title>
        <authorList>
            <person name="Goeker M."/>
        </authorList>
    </citation>
    <scope>NUCLEOTIDE SEQUENCE [LARGE SCALE GENOMIC DNA]</scope>
    <source>
        <strain evidence="6 7">DSM 24906</strain>
    </source>
</reference>
<dbReference type="InterPro" id="IPR005119">
    <property type="entry name" value="LysR_subst-bd"/>
</dbReference>